<dbReference type="Gene3D" id="3.40.630.10">
    <property type="entry name" value="Zn peptidases"/>
    <property type="match status" value="1"/>
</dbReference>
<dbReference type="GO" id="GO:0016805">
    <property type="term" value="F:dipeptidase activity"/>
    <property type="evidence" value="ECO:0007669"/>
    <property type="project" value="UniProtKB-KW"/>
</dbReference>
<evidence type="ECO:0000259" key="4">
    <source>
        <dbReference type="Pfam" id="PF07687"/>
    </source>
</evidence>
<protein>
    <submittedName>
        <fullName evidence="5">Beta-Ala-His dipeptidase</fullName>
        <ecNumber evidence="5">3.4.13.20</ecNumber>
    </submittedName>
</protein>
<dbReference type="InterPro" id="IPR002933">
    <property type="entry name" value="Peptidase_M20"/>
</dbReference>
<dbReference type="Gene3D" id="3.30.70.360">
    <property type="match status" value="1"/>
</dbReference>
<keyword evidence="6" id="KW-1185">Reference proteome</keyword>
<dbReference type="NCBIfam" id="NF005914">
    <property type="entry name" value="PRK07907.1"/>
    <property type="match status" value="1"/>
</dbReference>
<dbReference type="GO" id="GO:0046872">
    <property type="term" value="F:metal ion binding"/>
    <property type="evidence" value="ECO:0007669"/>
    <property type="project" value="UniProtKB-KW"/>
</dbReference>
<dbReference type="FunCoup" id="C8XD28">
    <property type="interactions" value="175"/>
</dbReference>
<dbReference type="PANTHER" id="PTHR43270">
    <property type="entry name" value="BETA-ALA-HIS DIPEPTIDASE"/>
    <property type="match status" value="1"/>
</dbReference>
<dbReference type="AlphaFoldDB" id="C8XD28"/>
<dbReference type="PANTHER" id="PTHR43270:SF12">
    <property type="entry name" value="SUCCINYL-DIAMINOPIMELATE DESUCCINYLASE"/>
    <property type="match status" value="1"/>
</dbReference>
<sequence>MTLRERVAELMPRAQADLAQMVTFRSVHDAAQFPVSGCDDMVDWLIGAFTEAGLSDVAAHVTADGSKAVTGVRPGPPGAPTVLLYFHHDVQPPLGEDAWHSSPWQLVERDGRWFGRGTADDKGSIAVVLTALRALGSADGAQLPVTVKIVGEGSEEQGTAGLEDFVPKHPDLLRADAILVLDSGNIAVGRPTLTTSLRGVADLVVTVRTAQTVLHSGMFGGPAPDALAALVAMLATLRDAAGNTTIDGLDADGHWAGADYPPDRFRTDAQVLDGVDLLGDGSVSDMLWARPTVTILGIDCPPVVGSSAAIQPQARARLNLRVPPGMDPAAARDKLIAHLTAATPWHAQVTFEPGGLGAPFAGSLGGPAFDAMGRAMHAAYGRDLETQGQGGSIPLCPVFQETFPDAEIMLLGVCEPECRIHAPNESVDPSEVQNMALVLATFLGEYAAG</sequence>
<dbReference type="HOGENOM" id="CLU_029469_2_0_11"/>
<dbReference type="Pfam" id="PF01546">
    <property type="entry name" value="Peptidase_M20"/>
    <property type="match status" value="1"/>
</dbReference>
<dbReference type="eggNOG" id="COG0624">
    <property type="taxonomic scope" value="Bacteria"/>
</dbReference>
<feature type="domain" description="Peptidase M20 dimerisation" evidence="4">
    <location>
        <begin position="197"/>
        <end position="345"/>
    </location>
</feature>
<dbReference type="Proteomes" id="UP000002218">
    <property type="component" value="Chromosome"/>
</dbReference>
<dbReference type="KEGG" id="nml:Namu_3301"/>
<reference evidence="5 6" key="2">
    <citation type="journal article" date="2010" name="Stand. Genomic Sci.">
        <title>Complete genome sequence of Nakamurella multipartita type strain (Y-104).</title>
        <authorList>
            <person name="Tice H."/>
            <person name="Mayilraj S."/>
            <person name="Sims D."/>
            <person name="Lapidus A."/>
            <person name="Nolan M."/>
            <person name="Lucas S."/>
            <person name="Glavina Del Rio T."/>
            <person name="Copeland A."/>
            <person name="Cheng J.F."/>
            <person name="Meincke L."/>
            <person name="Bruce D."/>
            <person name="Goodwin L."/>
            <person name="Pitluck S."/>
            <person name="Ivanova N."/>
            <person name="Mavromatis K."/>
            <person name="Ovchinnikova G."/>
            <person name="Pati A."/>
            <person name="Chen A."/>
            <person name="Palaniappan K."/>
            <person name="Land M."/>
            <person name="Hauser L."/>
            <person name="Chang Y.J."/>
            <person name="Jeffries C.D."/>
            <person name="Detter J.C."/>
            <person name="Brettin T."/>
            <person name="Rohde M."/>
            <person name="Goker M."/>
            <person name="Bristow J."/>
            <person name="Eisen J.A."/>
            <person name="Markowitz V."/>
            <person name="Hugenholtz P."/>
            <person name="Kyrpides N.C."/>
            <person name="Klenk H.P."/>
            <person name="Chen F."/>
        </authorList>
    </citation>
    <scope>NUCLEOTIDE SEQUENCE [LARGE SCALE GENOMIC DNA]</scope>
    <source>
        <strain evidence="6">ATCC 700099 / DSM 44233 / CIP 104796 / JCM 9543 / NBRC 105858 / Y-104</strain>
    </source>
</reference>
<dbReference type="OrthoDB" id="9761532at2"/>
<keyword evidence="1" id="KW-0645">Protease</keyword>
<keyword evidence="2" id="KW-0479">Metal-binding</keyword>
<evidence type="ECO:0000256" key="2">
    <source>
        <dbReference type="ARBA" id="ARBA00022723"/>
    </source>
</evidence>
<dbReference type="EMBL" id="CP001737">
    <property type="protein sequence ID" value="ACV79631.1"/>
    <property type="molecule type" value="Genomic_DNA"/>
</dbReference>
<keyword evidence="5" id="KW-0224">Dipeptidase</keyword>
<dbReference type="Pfam" id="PF07687">
    <property type="entry name" value="M20_dimer"/>
    <property type="match status" value="1"/>
</dbReference>
<reference evidence="6" key="1">
    <citation type="submission" date="2009-09" db="EMBL/GenBank/DDBJ databases">
        <title>The complete genome of Nakamurella multipartita DSM 44233.</title>
        <authorList>
            <consortium name="US DOE Joint Genome Institute (JGI-PGF)"/>
            <person name="Lucas S."/>
            <person name="Copeland A."/>
            <person name="Lapidus A."/>
            <person name="Glavina del Rio T."/>
            <person name="Dalin E."/>
            <person name="Tice H."/>
            <person name="Bruce D."/>
            <person name="Goodwin L."/>
            <person name="Pitluck S."/>
            <person name="Kyrpides N."/>
            <person name="Mavromatis K."/>
            <person name="Ivanova N."/>
            <person name="Ovchinnikova G."/>
            <person name="Sims D."/>
            <person name="Meincke L."/>
            <person name="Brettin T."/>
            <person name="Detter J.C."/>
            <person name="Han C."/>
            <person name="Larimer F."/>
            <person name="Land M."/>
            <person name="Hauser L."/>
            <person name="Markowitz V."/>
            <person name="Cheng J.-F."/>
            <person name="Hugenholtz P."/>
            <person name="Woyke T."/>
            <person name="Wu D."/>
            <person name="Klenk H.-P."/>
            <person name="Eisen J.A."/>
        </authorList>
    </citation>
    <scope>NUCLEOTIDE SEQUENCE [LARGE SCALE GENOMIC DNA]</scope>
    <source>
        <strain evidence="6">ATCC 700099 / DSM 44233 / CIP 104796 / JCM 9543 / NBRC 105858 / Y-104</strain>
    </source>
</reference>
<dbReference type="GO" id="GO:0006508">
    <property type="term" value="P:proteolysis"/>
    <property type="evidence" value="ECO:0007669"/>
    <property type="project" value="UniProtKB-KW"/>
</dbReference>
<accession>C8XD28</accession>
<evidence type="ECO:0000256" key="1">
    <source>
        <dbReference type="ARBA" id="ARBA00022670"/>
    </source>
</evidence>
<gene>
    <name evidence="5" type="ordered locus">Namu_3301</name>
</gene>
<dbReference type="InterPro" id="IPR011650">
    <property type="entry name" value="Peptidase_M20_dimer"/>
</dbReference>
<evidence type="ECO:0000313" key="5">
    <source>
        <dbReference type="EMBL" id="ACV79631.1"/>
    </source>
</evidence>
<keyword evidence="3 5" id="KW-0378">Hydrolase</keyword>
<dbReference type="STRING" id="479431.Namu_3301"/>
<evidence type="ECO:0000313" key="6">
    <source>
        <dbReference type="Proteomes" id="UP000002218"/>
    </source>
</evidence>
<dbReference type="RefSeq" id="WP_015748497.1">
    <property type="nucleotide sequence ID" value="NC_013235.1"/>
</dbReference>
<evidence type="ECO:0000256" key="3">
    <source>
        <dbReference type="ARBA" id="ARBA00022801"/>
    </source>
</evidence>
<name>C8XD28_NAKMY</name>
<dbReference type="InterPro" id="IPR051458">
    <property type="entry name" value="Cyt/Met_Dipeptidase"/>
</dbReference>
<dbReference type="InParanoid" id="C8XD28"/>
<dbReference type="SUPFAM" id="SSF53187">
    <property type="entry name" value="Zn-dependent exopeptidases"/>
    <property type="match status" value="1"/>
</dbReference>
<proteinExistence type="predicted"/>
<organism evidence="5 6">
    <name type="scientific">Nakamurella multipartita (strain ATCC 700099 / DSM 44233 / CIP 104796 / JCM 9543 / NBRC 105858 / Y-104)</name>
    <name type="common">Microsphaera multipartita</name>
    <dbReference type="NCBI Taxonomy" id="479431"/>
    <lineage>
        <taxon>Bacteria</taxon>
        <taxon>Bacillati</taxon>
        <taxon>Actinomycetota</taxon>
        <taxon>Actinomycetes</taxon>
        <taxon>Nakamurellales</taxon>
        <taxon>Nakamurellaceae</taxon>
        <taxon>Nakamurella</taxon>
    </lineage>
</organism>
<dbReference type="EC" id="3.4.13.20" evidence="5"/>